<dbReference type="Pfam" id="PF00686">
    <property type="entry name" value="CBM_20"/>
    <property type="match status" value="1"/>
</dbReference>
<proteinExistence type="inferred from homology"/>
<evidence type="ECO:0000313" key="14">
    <source>
        <dbReference type="Proteomes" id="UP000179807"/>
    </source>
</evidence>
<evidence type="ECO:0000256" key="1">
    <source>
        <dbReference type="ARBA" id="ARBA00000439"/>
    </source>
</evidence>
<dbReference type="PROSITE" id="PS51166">
    <property type="entry name" value="CBM20"/>
    <property type="match status" value="1"/>
</dbReference>
<comment type="similarity">
    <text evidence="3">Belongs to the disproportionating enzyme family.</text>
</comment>
<dbReference type="Gene3D" id="2.60.40.10">
    <property type="entry name" value="Immunoglobulins"/>
    <property type="match status" value="1"/>
</dbReference>
<evidence type="ECO:0000256" key="9">
    <source>
        <dbReference type="ARBA" id="ARBA00031423"/>
    </source>
</evidence>
<reference evidence="12" key="2">
    <citation type="submission" date="2016-10" db="EMBL/GenBank/DDBJ databases">
        <authorList>
            <person name="de Groot N.N."/>
        </authorList>
    </citation>
    <scope>NUCLEOTIDE SEQUENCE [LARGE SCALE GENOMIC DNA]</scope>
    <source>
        <strain evidence="12">K</strain>
    </source>
</reference>
<dbReference type="InterPro" id="IPR013784">
    <property type="entry name" value="Carb-bd-like_fold"/>
</dbReference>
<dbReference type="Proteomes" id="UP000179807">
    <property type="component" value="Unassembled WGS sequence"/>
</dbReference>
<evidence type="ECO:0000313" key="12">
    <source>
        <dbReference type="EMBL" id="OHT01075.1"/>
    </source>
</evidence>
<comment type="catalytic activity">
    <reaction evidence="1">
        <text>Transfers a segment of a (1-&gt;4)-alpha-D-glucan to a new position in an acceptor, which may be glucose or a (1-&gt;4)-alpha-D-glucan.</text>
        <dbReference type="EC" id="2.4.1.25"/>
    </reaction>
</comment>
<keyword evidence="8" id="KW-0119">Carbohydrate metabolism</keyword>
<keyword evidence="7 12" id="KW-0808">Transferase</keyword>
<dbReference type="RefSeq" id="XP_068354211.1">
    <property type="nucleotide sequence ID" value="XM_068490220.1"/>
</dbReference>
<comment type="caution">
    <text evidence="12">The sequence shown here is derived from an EMBL/GenBank/DDBJ whole genome shotgun (WGS) entry which is preliminary data.</text>
</comment>
<dbReference type="GeneID" id="94824924"/>
<evidence type="ECO:0000313" key="13">
    <source>
        <dbReference type="EMBL" id="OHT01078.1"/>
    </source>
</evidence>
<dbReference type="PANTHER" id="PTHR32518">
    <property type="match status" value="1"/>
</dbReference>
<dbReference type="InterPro" id="IPR003385">
    <property type="entry name" value="Glyco_hydro_77"/>
</dbReference>
<gene>
    <name evidence="12" type="ORF">TRFO_01641</name>
    <name evidence="13" type="ORF">TRFO_01645</name>
</gene>
<dbReference type="PANTHER" id="PTHR32518:SF3">
    <property type="entry name" value="4-ALPHA-GLUCANOTRANSFERASE"/>
    <property type="match status" value="1"/>
</dbReference>
<organism evidence="12 14">
    <name type="scientific">Tritrichomonas foetus</name>
    <dbReference type="NCBI Taxonomy" id="1144522"/>
    <lineage>
        <taxon>Eukaryota</taxon>
        <taxon>Metamonada</taxon>
        <taxon>Parabasalia</taxon>
        <taxon>Tritrichomonadida</taxon>
        <taxon>Tritrichomonadidae</taxon>
        <taxon>Tritrichomonas</taxon>
    </lineage>
</organism>
<reference evidence="14" key="1">
    <citation type="submission" date="2016-10" db="EMBL/GenBank/DDBJ databases">
        <authorList>
            <person name="Benchimol M."/>
            <person name="Almeida L.G."/>
            <person name="Vasconcelos A.T."/>
            <person name="Perreira-Neves A."/>
            <person name="Rosa I.A."/>
            <person name="Tasca T."/>
            <person name="Bogo M.R."/>
            <person name="de Souza W."/>
        </authorList>
    </citation>
    <scope>NUCLEOTIDE SEQUENCE [LARGE SCALE GENOMIC DNA]</scope>
    <source>
        <strain evidence="14">K</strain>
    </source>
</reference>
<evidence type="ECO:0000256" key="5">
    <source>
        <dbReference type="ARBA" id="ARBA00022490"/>
    </source>
</evidence>
<keyword evidence="14" id="KW-1185">Reference proteome</keyword>
<feature type="domain" description="CBM20" evidence="11">
    <location>
        <begin position="1"/>
        <end position="98"/>
    </location>
</feature>
<name>A0A1J4JPV7_9EUKA</name>
<protein>
    <recommendedName>
        <fullName evidence="4">4-alpha-glucanotransferase</fullName>
        <ecNumber evidence="4">2.4.1.25</ecNumber>
    </recommendedName>
    <alternativeName>
        <fullName evidence="9">Amylomaltase</fullName>
    </alternativeName>
    <alternativeName>
        <fullName evidence="10">Disproportionating enzyme</fullName>
    </alternativeName>
</protein>
<dbReference type="EC" id="2.4.1.25" evidence="4"/>
<dbReference type="SUPFAM" id="SSF51445">
    <property type="entry name" value="(Trans)glycosidases"/>
    <property type="match status" value="1"/>
</dbReference>
<evidence type="ECO:0000259" key="11">
    <source>
        <dbReference type="PROSITE" id="PS51166"/>
    </source>
</evidence>
<dbReference type="Gene3D" id="3.20.20.80">
    <property type="entry name" value="Glycosidases"/>
    <property type="match status" value="2"/>
</dbReference>
<keyword evidence="6" id="KW-0328">Glycosyltransferase</keyword>
<dbReference type="InterPro" id="IPR002044">
    <property type="entry name" value="CBM20"/>
</dbReference>
<dbReference type="AlphaFoldDB" id="A0A1J4JPV7"/>
<dbReference type="InterPro" id="IPR017853">
    <property type="entry name" value="GH"/>
</dbReference>
<dbReference type="EMBL" id="MLAK01000926">
    <property type="protein sequence ID" value="OHT01078.1"/>
    <property type="molecule type" value="Genomic_DNA"/>
</dbReference>
<dbReference type="SUPFAM" id="SSF49452">
    <property type="entry name" value="Starch-binding domain-like"/>
    <property type="match status" value="1"/>
</dbReference>
<comment type="subcellular location">
    <subcellularLocation>
        <location evidence="2">Cytoplasm</location>
    </subcellularLocation>
</comment>
<dbReference type="VEuPathDB" id="TrichDB:TRFO_01645"/>
<dbReference type="GO" id="GO:0005975">
    <property type="term" value="P:carbohydrate metabolic process"/>
    <property type="evidence" value="ECO:0007669"/>
    <property type="project" value="InterPro"/>
</dbReference>
<evidence type="ECO:0000256" key="3">
    <source>
        <dbReference type="ARBA" id="ARBA00005684"/>
    </source>
</evidence>
<dbReference type="VEuPathDB" id="TrichDB:TRFO_01641"/>
<evidence type="ECO:0000256" key="4">
    <source>
        <dbReference type="ARBA" id="ARBA00012560"/>
    </source>
</evidence>
<dbReference type="EMBL" id="MLAK01000926">
    <property type="protein sequence ID" value="OHT01075.1"/>
    <property type="molecule type" value="Genomic_DNA"/>
</dbReference>
<sequence>MNCPHVRPGQTVRIVGNCPELGNWDYRNGLVMEDGEFPMWSALTIIERSHFPISYKYVIVDGINTMWEGGENHYNVGITTPGCDCDFPSSIQINEWFVLPNSELFKGLGIYAPIFSLRTNTSCGIGQYTDIPKLVDVCNKVGASLIQLLPINDTSDNGGWADSYPYRQTSCFALHPIYIDLLSIIPNLPKDIKQLIENKINEFEKLPSIDYPSVYSFKMNILQQIFQLIKFEGEDSNNSNNNNNKYQQEFHEFIEKNKRWLFPYALYCYFREQYGTSEFRKWPEHSQITPEEVEELSQHHFEDLKFTFWLQYVCDLQFKKSRDYALRNGVVLKGDLPIGVFLNSVECWAFPNNFRMNMSAGAPPDAFSSDGQNWGFPTYDWDYMEKDNYSWWRMRLERMAELYQVLRVDHVLGFFRIWEIPREPCIRGMLGHYFPCTPLTVEELQNWGLSNLERYLKPYVRWHILQEKFGNEAKFVSEKYFNSLNQNQEDDYYEFKSEYNTETKVELSLQELPEEKRSHYRACLFQLLANVLLIEDPVQKGTYQVRTEIKTDHIEETKNGPVEYLSSSWQELSDYERSQFEKLYIEFTYNRQTYNWVQKANAKLDMLKNSTDMLICAEDLGQLTEGILNCLRDHALLSLRVQRMSKDPKYDFDEIDTFQYLSVCCPSTHDSSSLRGWWEENRPMTCNYWRNVLWRQDPCPEECTPEISEMIIRKHLWSNSMWAIFLLQDLTGITPHLASLQTPEEERINIPSDPNHKWRYRFPYTMESLAQDEEFTNSLYEMAKSSHRI</sequence>
<dbReference type="GO" id="GO:2001070">
    <property type="term" value="F:starch binding"/>
    <property type="evidence" value="ECO:0007669"/>
    <property type="project" value="InterPro"/>
</dbReference>
<dbReference type="SMART" id="SM01065">
    <property type="entry name" value="CBM_2"/>
    <property type="match status" value="1"/>
</dbReference>
<dbReference type="GO" id="GO:0005737">
    <property type="term" value="C:cytoplasm"/>
    <property type="evidence" value="ECO:0007669"/>
    <property type="project" value="UniProtKB-SubCell"/>
</dbReference>
<dbReference type="GO" id="GO:0004134">
    <property type="term" value="F:4-alpha-glucanotransferase activity"/>
    <property type="evidence" value="ECO:0007669"/>
    <property type="project" value="UniProtKB-EC"/>
</dbReference>
<dbReference type="InterPro" id="IPR013783">
    <property type="entry name" value="Ig-like_fold"/>
</dbReference>
<evidence type="ECO:0000256" key="7">
    <source>
        <dbReference type="ARBA" id="ARBA00022679"/>
    </source>
</evidence>
<evidence type="ECO:0000256" key="6">
    <source>
        <dbReference type="ARBA" id="ARBA00022676"/>
    </source>
</evidence>
<evidence type="ECO:0000256" key="10">
    <source>
        <dbReference type="ARBA" id="ARBA00031501"/>
    </source>
</evidence>
<evidence type="ECO:0000256" key="2">
    <source>
        <dbReference type="ARBA" id="ARBA00004496"/>
    </source>
</evidence>
<keyword evidence="5" id="KW-0963">Cytoplasm</keyword>
<evidence type="ECO:0000256" key="8">
    <source>
        <dbReference type="ARBA" id="ARBA00023277"/>
    </source>
</evidence>
<dbReference type="Pfam" id="PF02446">
    <property type="entry name" value="Glyco_hydro_77"/>
    <property type="match status" value="1"/>
</dbReference>
<accession>A0A1J4JPV7</accession>
<dbReference type="OrthoDB" id="6123450at2759"/>